<dbReference type="Gene3D" id="1.10.45.10">
    <property type="entry name" value="Vanillyl-alcohol Oxidase, Chain A, domain 4"/>
    <property type="match status" value="1"/>
</dbReference>
<dbReference type="SUPFAM" id="SSF56176">
    <property type="entry name" value="FAD-binding/transporter-associated domain-like"/>
    <property type="match status" value="1"/>
</dbReference>
<dbReference type="EMBL" id="PGTK01000013">
    <property type="protein sequence ID" value="PJF30254.1"/>
    <property type="molecule type" value="Genomic_DNA"/>
</dbReference>
<evidence type="ECO:0000256" key="5">
    <source>
        <dbReference type="ARBA" id="ARBA00022946"/>
    </source>
</evidence>
<accession>A0A2M8NY77</accession>
<dbReference type="FunFam" id="3.30.70.2740:FF:000001">
    <property type="entry name" value="D-lactate dehydrogenase mitochondrial"/>
    <property type="match status" value="1"/>
</dbReference>
<dbReference type="AlphaFoldDB" id="A0A2M8NY77"/>
<evidence type="ECO:0000256" key="6">
    <source>
        <dbReference type="ARBA" id="ARBA00023002"/>
    </source>
</evidence>
<proteinExistence type="inferred from homology"/>
<gene>
    <name evidence="9" type="ORF">CUN51_08500</name>
</gene>
<dbReference type="SUPFAM" id="SSF55103">
    <property type="entry name" value="FAD-linked oxidases, C-terminal domain"/>
    <property type="match status" value="1"/>
</dbReference>
<dbReference type="Proteomes" id="UP000228921">
    <property type="component" value="Unassembled WGS sequence"/>
</dbReference>
<dbReference type="InterPro" id="IPR006094">
    <property type="entry name" value="Oxid_FAD_bind_N"/>
</dbReference>
<dbReference type="GO" id="GO:0004458">
    <property type="term" value="F:D-lactate dehydrogenase (cytochrome) activity"/>
    <property type="evidence" value="ECO:0007669"/>
    <property type="project" value="UniProtKB-EC"/>
</dbReference>
<reference evidence="9 10" key="1">
    <citation type="submission" date="2017-11" db="EMBL/GenBank/DDBJ databases">
        <title>Evolution of Phototrophy in the Chloroflexi Phylum Driven by Horizontal Gene Transfer.</title>
        <authorList>
            <person name="Ward L.M."/>
            <person name="Hemp J."/>
            <person name="Shih P.M."/>
            <person name="Mcglynn S.E."/>
            <person name="Fischer W."/>
        </authorList>
    </citation>
    <scope>NUCLEOTIDE SEQUENCE [LARGE SCALE GENOMIC DNA]</scope>
    <source>
        <strain evidence="9">CP2_2F</strain>
    </source>
</reference>
<evidence type="ECO:0000313" key="10">
    <source>
        <dbReference type="Proteomes" id="UP000228921"/>
    </source>
</evidence>
<dbReference type="InterPro" id="IPR004113">
    <property type="entry name" value="FAD-bd_oxidored_4_C"/>
</dbReference>
<dbReference type="GO" id="GO:0071949">
    <property type="term" value="F:FAD binding"/>
    <property type="evidence" value="ECO:0007669"/>
    <property type="project" value="InterPro"/>
</dbReference>
<dbReference type="PROSITE" id="PS51387">
    <property type="entry name" value="FAD_PCMH"/>
    <property type="match status" value="1"/>
</dbReference>
<protein>
    <recommendedName>
        <fullName evidence="7">D-lactate dehydrogenase (cytochrome)</fullName>
        <ecNumber evidence="7">1.1.2.4</ecNumber>
    </recommendedName>
</protein>
<dbReference type="Gene3D" id="3.30.465.10">
    <property type="match status" value="1"/>
</dbReference>
<dbReference type="GO" id="GO:1903457">
    <property type="term" value="P:lactate catabolic process"/>
    <property type="evidence" value="ECO:0007669"/>
    <property type="project" value="TreeGrafter"/>
</dbReference>
<evidence type="ECO:0000313" key="9">
    <source>
        <dbReference type="EMBL" id="PJF30254.1"/>
    </source>
</evidence>
<comment type="caution">
    <text evidence="9">The sequence shown here is derived from an EMBL/GenBank/DDBJ whole genome shotgun (WGS) entry which is preliminary data.</text>
</comment>
<comment type="similarity">
    <text evidence="2">Belongs to the FAD-binding oxidoreductase/transferase type 4 family.</text>
</comment>
<keyword evidence="6" id="KW-0560">Oxidoreductase</keyword>
<dbReference type="InterPro" id="IPR016169">
    <property type="entry name" value="FAD-bd_PCMH_sub2"/>
</dbReference>
<dbReference type="InterPro" id="IPR016166">
    <property type="entry name" value="FAD-bd_PCMH"/>
</dbReference>
<evidence type="ECO:0000256" key="2">
    <source>
        <dbReference type="ARBA" id="ARBA00008000"/>
    </source>
</evidence>
<name>A0A2M8NY77_9CHLR</name>
<comment type="cofactor">
    <cofactor evidence="1">
        <name>FAD</name>
        <dbReference type="ChEBI" id="CHEBI:57692"/>
    </cofactor>
</comment>
<dbReference type="Pfam" id="PF01565">
    <property type="entry name" value="FAD_binding_4"/>
    <property type="match status" value="1"/>
</dbReference>
<dbReference type="InterPro" id="IPR036318">
    <property type="entry name" value="FAD-bd_PCMH-like_sf"/>
</dbReference>
<dbReference type="Pfam" id="PF02913">
    <property type="entry name" value="FAD-oxidase_C"/>
    <property type="match status" value="1"/>
</dbReference>
<dbReference type="Gene3D" id="3.30.70.2740">
    <property type="match status" value="1"/>
</dbReference>
<evidence type="ECO:0000256" key="3">
    <source>
        <dbReference type="ARBA" id="ARBA00022630"/>
    </source>
</evidence>
<feature type="domain" description="FAD-binding PCMH-type" evidence="8">
    <location>
        <begin position="44"/>
        <end position="222"/>
    </location>
</feature>
<keyword evidence="4" id="KW-0274">FAD</keyword>
<dbReference type="PANTHER" id="PTHR11748">
    <property type="entry name" value="D-LACTATE DEHYDROGENASE"/>
    <property type="match status" value="1"/>
</dbReference>
<evidence type="ECO:0000256" key="1">
    <source>
        <dbReference type="ARBA" id="ARBA00001974"/>
    </source>
</evidence>
<dbReference type="PANTHER" id="PTHR11748:SF111">
    <property type="entry name" value="D-LACTATE DEHYDROGENASE, MITOCHONDRIAL-RELATED"/>
    <property type="match status" value="1"/>
</dbReference>
<dbReference type="FunFam" id="1.10.45.10:FF:000001">
    <property type="entry name" value="D-lactate dehydrogenase mitochondrial"/>
    <property type="match status" value="1"/>
</dbReference>
<dbReference type="InterPro" id="IPR016164">
    <property type="entry name" value="FAD-linked_Oxase-like_C"/>
</dbReference>
<dbReference type="FunFam" id="3.30.465.10:FF:000016">
    <property type="entry name" value="probable D-lactate dehydrogenase, mitochondrial"/>
    <property type="match status" value="1"/>
</dbReference>
<keyword evidence="5" id="KW-0809">Transit peptide</keyword>
<sequence>MTAPAMYNTLSAEHLMFFENLLGADRLSTRRADLELHARDQSFHTPRPPDVILLPETTVEVSAILRYANANRLPVTAWGVGTSLEGNSIAVRGGIMLDFARMAQLLEVRPDDFQADVQPGMTRLELNKALSRYGLFFTPEPGANATIGGMIATNAAGIKTIKYGATRENVLALEVVKADGEVLQVGTRARKNSAGYSLLHLFIGSEGTLGIITRATLKLAPIPSEYSAVLAAFPSVESAISAVVDIVSAGLEPTALEFVDKETVNALNQDKGTQFVVAPTVIMEFIGSGEGEQLQLALELCRENGATHFEAAQGTEARNKLWEVRHHTYESLVRVHPNKAQKIIDVAVPISRYPEIVLYADTALREHNLIGYKFGHAGDGNLHINVIHTPNDEAELARVEATNDQIVRRAILLGGTATGEHGVGIGKRKFMAAQYGAAYDLMRQIKNLFDPNGILNPGKIFTD</sequence>
<dbReference type="InterPro" id="IPR016171">
    <property type="entry name" value="Vanillyl_alc_oxidase_C-sub2"/>
</dbReference>
<evidence type="ECO:0000256" key="7">
    <source>
        <dbReference type="ARBA" id="ARBA00038897"/>
    </source>
</evidence>
<evidence type="ECO:0000256" key="4">
    <source>
        <dbReference type="ARBA" id="ARBA00022827"/>
    </source>
</evidence>
<dbReference type="EC" id="1.1.2.4" evidence="7"/>
<dbReference type="GO" id="GO:0008720">
    <property type="term" value="F:D-lactate dehydrogenase (NAD+) activity"/>
    <property type="evidence" value="ECO:0007669"/>
    <property type="project" value="TreeGrafter"/>
</dbReference>
<keyword evidence="3" id="KW-0285">Flavoprotein</keyword>
<evidence type="ECO:0000259" key="8">
    <source>
        <dbReference type="PROSITE" id="PS51387"/>
    </source>
</evidence>
<organism evidence="9 10">
    <name type="scientific">Candidatus Thermofonsia Clade 1 bacterium</name>
    <dbReference type="NCBI Taxonomy" id="2364210"/>
    <lineage>
        <taxon>Bacteria</taxon>
        <taxon>Bacillati</taxon>
        <taxon>Chloroflexota</taxon>
        <taxon>Candidatus Thermofontia</taxon>
        <taxon>Candidatus Thermofonsia Clade 1</taxon>
    </lineage>
</organism>